<dbReference type="PANTHER" id="PTHR15827">
    <property type="entry name" value="CYCLIN-DEPENDENT KINASE 2-INTERACTING PROTEIN"/>
    <property type="match status" value="1"/>
</dbReference>
<dbReference type="Proteomes" id="UP001164746">
    <property type="component" value="Chromosome 11"/>
</dbReference>
<dbReference type="PRINTS" id="PR02040">
    <property type="entry name" value="CDK2IP"/>
</dbReference>
<dbReference type="EMBL" id="CP111022">
    <property type="protein sequence ID" value="WAR18890.1"/>
    <property type="molecule type" value="Genomic_DNA"/>
</dbReference>
<accession>A0ABY7F9P1</accession>
<evidence type="ECO:0000313" key="2">
    <source>
        <dbReference type="Proteomes" id="UP001164746"/>
    </source>
</evidence>
<protein>
    <submittedName>
        <fullName evidence="1">CINP-like protein</fullName>
    </submittedName>
</protein>
<gene>
    <name evidence="1" type="ORF">MAR_000728</name>
</gene>
<reference evidence="1" key="1">
    <citation type="submission" date="2022-11" db="EMBL/GenBank/DDBJ databases">
        <title>Centuries of genome instability and evolution in soft-shell clam transmissible cancer (bioRxiv).</title>
        <authorList>
            <person name="Hart S.F.M."/>
            <person name="Yonemitsu M.A."/>
            <person name="Giersch R.M."/>
            <person name="Beal B.F."/>
            <person name="Arriagada G."/>
            <person name="Davis B.W."/>
            <person name="Ostrander E.A."/>
            <person name="Goff S.P."/>
            <person name="Metzger M.J."/>
        </authorList>
    </citation>
    <scope>NUCLEOTIDE SEQUENCE</scope>
    <source>
        <strain evidence="1">MELC-2E11</strain>
        <tissue evidence="1">Siphon/mantle</tissue>
    </source>
</reference>
<dbReference type="InterPro" id="IPR023250">
    <property type="entry name" value="Cyclin-dep_Kinase_2_interact"/>
</dbReference>
<sequence length="122" mass="14191">MPLCDKLYSVFVKMEKVLSRLSGLVEMARGVSELESFNQSDDREHIFFQSWPTHRFAEVFEEIETMYSAELQLKRCIAENICFAADRNTLMFYTASWLHQPHVEPSTNITLESLLLETGHKT</sequence>
<dbReference type="PANTHER" id="PTHR15827:SF2">
    <property type="entry name" value="CYCLIN-DEPENDENT KINASE 2-INTERACTING PROTEIN"/>
    <property type="match status" value="1"/>
</dbReference>
<evidence type="ECO:0000313" key="1">
    <source>
        <dbReference type="EMBL" id="WAR18890.1"/>
    </source>
</evidence>
<name>A0ABY7F9P1_MYAAR</name>
<keyword evidence="2" id="KW-1185">Reference proteome</keyword>
<organism evidence="1 2">
    <name type="scientific">Mya arenaria</name>
    <name type="common">Soft-shell clam</name>
    <dbReference type="NCBI Taxonomy" id="6604"/>
    <lineage>
        <taxon>Eukaryota</taxon>
        <taxon>Metazoa</taxon>
        <taxon>Spiralia</taxon>
        <taxon>Lophotrochozoa</taxon>
        <taxon>Mollusca</taxon>
        <taxon>Bivalvia</taxon>
        <taxon>Autobranchia</taxon>
        <taxon>Heteroconchia</taxon>
        <taxon>Euheterodonta</taxon>
        <taxon>Imparidentia</taxon>
        <taxon>Neoheterodontei</taxon>
        <taxon>Myida</taxon>
        <taxon>Myoidea</taxon>
        <taxon>Myidae</taxon>
        <taxon>Mya</taxon>
    </lineage>
</organism>
<proteinExistence type="predicted"/>